<dbReference type="Proteomes" id="UP000028569">
    <property type="component" value="Chromosome"/>
</dbReference>
<keyword evidence="1" id="KW-0472">Membrane</keyword>
<protein>
    <recommendedName>
        <fullName evidence="4">DUF3159 domain-containing protein</fullName>
    </recommendedName>
</protein>
<dbReference type="AlphaFoldDB" id="A0A087VTS4"/>
<accession>A0A087VTS4</accession>
<keyword evidence="1" id="KW-0812">Transmembrane</keyword>
<evidence type="ECO:0000256" key="1">
    <source>
        <dbReference type="SAM" id="Phobius"/>
    </source>
</evidence>
<dbReference type="InterPro" id="IPR016566">
    <property type="entry name" value="UCP010219"/>
</dbReference>
<evidence type="ECO:0008006" key="4">
    <source>
        <dbReference type="Google" id="ProtNLM"/>
    </source>
</evidence>
<evidence type="ECO:0000313" key="3">
    <source>
        <dbReference type="Proteomes" id="UP000028569"/>
    </source>
</evidence>
<keyword evidence="3" id="KW-1185">Reference proteome</keyword>
<name>A0A087VTS4_9BIFI</name>
<dbReference type="HOGENOM" id="CLU_075797_0_0_11"/>
<feature type="transmembrane region" description="Helical" evidence="1">
    <location>
        <begin position="193"/>
        <end position="218"/>
    </location>
</feature>
<organism evidence="2 3">
    <name type="scientific">Bifidobacterium [indicum] DSM 20214 = LMG 11587</name>
    <dbReference type="NCBI Taxonomy" id="1341694"/>
    <lineage>
        <taxon>Bacteria</taxon>
        <taxon>Bacillati</taxon>
        <taxon>Actinomycetota</taxon>
        <taxon>Actinomycetes</taxon>
        <taxon>Bifidobacteriales</taxon>
        <taxon>Bifidobacteriaceae</taxon>
        <taxon>Bifidobacterium</taxon>
    </lineage>
</organism>
<dbReference type="RefSeq" id="WP_237742966.1">
    <property type="nucleotide sequence ID" value="NZ_CP006018.1"/>
</dbReference>
<feature type="transmembrane region" description="Helical" evidence="1">
    <location>
        <begin position="165"/>
        <end position="187"/>
    </location>
</feature>
<feature type="transmembrane region" description="Helical" evidence="1">
    <location>
        <begin position="86"/>
        <end position="105"/>
    </location>
</feature>
<evidence type="ECO:0000313" key="2">
    <source>
        <dbReference type="EMBL" id="AIC91737.1"/>
    </source>
</evidence>
<dbReference type="EMBL" id="CP006018">
    <property type="protein sequence ID" value="AIC91737.1"/>
    <property type="molecule type" value="Genomic_DNA"/>
</dbReference>
<dbReference type="Pfam" id="PF11361">
    <property type="entry name" value="DUF3159"/>
    <property type="match status" value="1"/>
</dbReference>
<proteinExistence type="predicted"/>
<dbReference type="KEGG" id="bii:BINDI_0456"/>
<dbReference type="PIRSF" id="PIRSF010219">
    <property type="entry name" value="UCP010219"/>
    <property type="match status" value="1"/>
</dbReference>
<feature type="transmembrane region" description="Helical" evidence="1">
    <location>
        <begin position="49"/>
        <end position="74"/>
    </location>
</feature>
<reference evidence="2 3" key="1">
    <citation type="journal article" date="2014" name="Appl. Environ. Microbiol.">
        <title>Genomic encyclopedia of type strains of the genus Bifidobacterium.</title>
        <authorList>
            <person name="Milani C."/>
            <person name="Lugli G.A."/>
            <person name="Duranti S."/>
            <person name="Turroni F."/>
            <person name="Bottacini F."/>
            <person name="Mangifesta M."/>
            <person name="Sanchez B."/>
            <person name="Viappiani A."/>
            <person name="Mancabelli L."/>
            <person name="Taminiau B."/>
            <person name="Delcenserie V."/>
            <person name="Barrangou R."/>
            <person name="Margolles A."/>
            <person name="van Sinderen D."/>
            <person name="Ventura M."/>
        </authorList>
    </citation>
    <scope>NUCLEOTIDE SEQUENCE [LARGE SCALE GENOMIC DNA]</scope>
    <source>
        <strain evidence="2 3">LMG 11587</strain>
    </source>
</reference>
<gene>
    <name evidence="2" type="ORF">BINDI_0456</name>
</gene>
<sequence>MGVQGRDDRSTDRGDGKHTGLAALADEDFSVYEAIGGWRGIVESLLPGLVFLVVFLITGSLTWTIMASGALALVQLILRLLQGGSFLGALTGLLGVGICLISAWLSKDARNYYLPGFLINSFWILVLGVSLLVRIPGIGVLVEYVREPVLSGFRAWLKSWRSDPVLLRAYTRVTLVWILVFVIRLAVQVPLYFAGSVGLLGGARLVLGVPFFALAIWVSWLMMRDPFHAFHAVPGNKGAETEELDGIDAGAHGAGRSKG</sequence>
<feature type="transmembrane region" description="Helical" evidence="1">
    <location>
        <begin position="117"/>
        <end position="144"/>
    </location>
</feature>
<keyword evidence="1" id="KW-1133">Transmembrane helix</keyword>